<proteinExistence type="predicted"/>
<reference evidence="3" key="1">
    <citation type="submission" date="2020-06" db="EMBL/GenBank/DDBJ databases">
        <title>Draft genome of Bugula neritina, a colonial animal packing powerful symbionts and potential medicines.</title>
        <authorList>
            <person name="Rayko M."/>
        </authorList>
    </citation>
    <scope>NUCLEOTIDE SEQUENCE [LARGE SCALE GENOMIC DNA]</scope>
    <source>
        <strain evidence="3">Kwan_BN1</strain>
    </source>
</reference>
<feature type="compositionally biased region" description="Polar residues" evidence="1">
    <location>
        <begin position="107"/>
        <end position="125"/>
    </location>
</feature>
<organism evidence="3 4">
    <name type="scientific">Bugula neritina</name>
    <name type="common">Brown bryozoan</name>
    <name type="synonym">Sertularia neritina</name>
    <dbReference type="NCBI Taxonomy" id="10212"/>
    <lineage>
        <taxon>Eukaryota</taxon>
        <taxon>Metazoa</taxon>
        <taxon>Spiralia</taxon>
        <taxon>Lophotrochozoa</taxon>
        <taxon>Bryozoa</taxon>
        <taxon>Gymnolaemata</taxon>
        <taxon>Cheilostomatida</taxon>
        <taxon>Flustrina</taxon>
        <taxon>Buguloidea</taxon>
        <taxon>Bugulidae</taxon>
        <taxon>Bugula</taxon>
    </lineage>
</organism>
<keyword evidence="2" id="KW-1133">Transmembrane helix</keyword>
<protein>
    <submittedName>
        <fullName evidence="3">Uncharacterized protein</fullName>
    </submittedName>
</protein>
<evidence type="ECO:0000256" key="1">
    <source>
        <dbReference type="SAM" id="MobiDB-lite"/>
    </source>
</evidence>
<feature type="region of interest" description="Disordered" evidence="1">
    <location>
        <begin position="169"/>
        <end position="220"/>
    </location>
</feature>
<feature type="region of interest" description="Disordered" evidence="1">
    <location>
        <begin position="107"/>
        <end position="126"/>
    </location>
</feature>
<keyword evidence="2" id="KW-0812">Transmembrane</keyword>
<accession>A0A7J7JET2</accession>
<dbReference type="AlphaFoldDB" id="A0A7J7JET2"/>
<feature type="transmembrane region" description="Helical" evidence="2">
    <location>
        <begin position="17"/>
        <end position="35"/>
    </location>
</feature>
<evidence type="ECO:0000256" key="2">
    <source>
        <dbReference type="SAM" id="Phobius"/>
    </source>
</evidence>
<feature type="compositionally biased region" description="Basic and acidic residues" evidence="1">
    <location>
        <begin position="210"/>
        <end position="220"/>
    </location>
</feature>
<evidence type="ECO:0000313" key="4">
    <source>
        <dbReference type="Proteomes" id="UP000593567"/>
    </source>
</evidence>
<sequence length="220" mass="24148">MTTNISSTAGFSAWSETITNVIIMAFLGGVICKYLKVTKVVRNLTLAAQEALSKSKASQGDTVEEESVEDSRPLANDLANSPSIVIHDATDSTYSCVTCNHNMHSSQTADVHSNSRKPGNQTLSAHNPIYEFRKISQSLGDRSQSTPVLCKLTNDHHLTYEIIDDIQPPDWCNRTESAEQQHSSGGTSREYNSNFKSSTNMQQDNVESLTSDREADSESI</sequence>
<keyword evidence="2" id="KW-0472">Membrane</keyword>
<feature type="compositionally biased region" description="Polar residues" evidence="1">
    <location>
        <begin position="174"/>
        <end position="209"/>
    </location>
</feature>
<name>A0A7J7JET2_BUGNE</name>
<gene>
    <name evidence="3" type="ORF">EB796_016878</name>
</gene>
<dbReference type="EMBL" id="VXIV02002529">
    <property type="protein sequence ID" value="KAF6024819.1"/>
    <property type="molecule type" value="Genomic_DNA"/>
</dbReference>
<comment type="caution">
    <text evidence="3">The sequence shown here is derived from an EMBL/GenBank/DDBJ whole genome shotgun (WGS) entry which is preliminary data.</text>
</comment>
<evidence type="ECO:0000313" key="3">
    <source>
        <dbReference type="EMBL" id="KAF6024819.1"/>
    </source>
</evidence>
<feature type="region of interest" description="Disordered" evidence="1">
    <location>
        <begin position="55"/>
        <end position="80"/>
    </location>
</feature>
<dbReference type="Proteomes" id="UP000593567">
    <property type="component" value="Unassembled WGS sequence"/>
</dbReference>
<keyword evidence="4" id="KW-1185">Reference proteome</keyword>